<proteinExistence type="predicted"/>
<dbReference type="Gene3D" id="3.40.50.150">
    <property type="entry name" value="Vaccinia Virus protein VP39"/>
    <property type="match status" value="1"/>
</dbReference>
<organism evidence="2 3">
    <name type="scientific">Dethiosulfatarculus sandiegensis</name>
    <dbReference type="NCBI Taxonomy" id="1429043"/>
    <lineage>
        <taxon>Bacteria</taxon>
        <taxon>Pseudomonadati</taxon>
        <taxon>Thermodesulfobacteriota</taxon>
        <taxon>Desulfarculia</taxon>
        <taxon>Desulfarculales</taxon>
        <taxon>Desulfarculaceae</taxon>
        <taxon>Dethiosulfatarculus</taxon>
    </lineage>
</organism>
<dbReference type="InParanoid" id="A0A0D2GC96"/>
<evidence type="ECO:0000259" key="1">
    <source>
        <dbReference type="Pfam" id="PF13649"/>
    </source>
</evidence>
<dbReference type="SUPFAM" id="SSF53335">
    <property type="entry name" value="S-adenosyl-L-methionine-dependent methyltransferases"/>
    <property type="match status" value="1"/>
</dbReference>
<name>A0A0D2GC96_9BACT</name>
<dbReference type="PANTHER" id="PTHR42912">
    <property type="entry name" value="METHYLTRANSFERASE"/>
    <property type="match status" value="1"/>
</dbReference>
<dbReference type="CDD" id="cd02440">
    <property type="entry name" value="AdoMet_MTases"/>
    <property type="match status" value="1"/>
</dbReference>
<dbReference type="GO" id="GO:0008168">
    <property type="term" value="F:methyltransferase activity"/>
    <property type="evidence" value="ECO:0007669"/>
    <property type="project" value="TreeGrafter"/>
</dbReference>
<protein>
    <recommendedName>
        <fullName evidence="1">Methyltransferase domain-containing protein</fullName>
    </recommendedName>
</protein>
<dbReference type="RefSeq" id="WP_044350562.1">
    <property type="nucleotide sequence ID" value="NZ_AZAC01000030.1"/>
</dbReference>
<evidence type="ECO:0000313" key="2">
    <source>
        <dbReference type="EMBL" id="KIX12497.1"/>
    </source>
</evidence>
<dbReference type="InterPro" id="IPR029063">
    <property type="entry name" value="SAM-dependent_MTases_sf"/>
</dbReference>
<comment type="caution">
    <text evidence="2">The sequence shown here is derived from an EMBL/GenBank/DDBJ whole genome shotgun (WGS) entry which is preliminary data.</text>
</comment>
<dbReference type="Pfam" id="PF13649">
    <property type="entry name" value="Methyltransf_25"/>
    <property type="match status" value="1"/>
</dbReference>
<dbReference type="STRING" id="1429043.X474_18735"/>
<dbReference type="Proteomes" id="UP000032233">
    <property type="component" value="Unassembled WGS sequence"/>
</dbReference>
<reference evidence="2 3" key="1">
    <citation type="submission" date="2013-11" db="EMBL/GenBank/DDBJ databases">
        <title>Metagenomic analysis of a methanogenic consortium involved in long chain n-alkane degradation.</title>
        <authorList>
            <person name="Davidova I.A."/>
            <person name="Callaghan A.V."/>
            <person name="Wawrik B."/>
            <person name="Pruitt S."/>
            <person name="Marks C."/>
            <person name="Duncan K.E."/>
            <person name="Suflita J.M."/>
        </authorList>
    </citation>
    <scope>NUCLEOTIDE SEQUENCE [LARGE SCALE GENOMIC DNA]</scope>
    <source>
        <strain evidence="2 3">SPR</strain>
    </source>
</reference>
<dbReference type="InterPro" id="IPR041698">
    <property type="entry name" value="Methyltransf_25"/>
</dbReference>
<gene>
    <name evidence="2" type="ORF">X474_18735</name>
</gene>
<dbReference type="EMBL" id="AZAC01000030">
    <property type="protein sequence ID" value="KIX12497.1"/>
    <property type="molecule type" value="Genomic_DNA"/>
</dbReference>
<accession>A0A0D2GC96</accession>
<dbReference type="OrthoDB" id="9765084at2"/>
<sequence>MQSADSYYNKLVLTNPLREPLFRSIVSSLSLPRGSEGLDAGCGAGLQSLILAEATGPKGRVTGIDISPDLIHHARNAIKKRAYADFVRLLQGDLNHLPFKEASFDWIWSADAVGYGDHSSLRQFSELSRVLKPGGTAAILAWSSEQLLPGYPGLEARLRATGPGLAPFSERTKPEEHFLRGTGLLKKAGFAYVSIKSFLGDVQGPLDNENRIALEELLAMRWPGAEKELGPKEADLLERLISPDSKDYILKQKDYYAFFTYTMLFGVKGE</sequence>
<keyword evidence="3" id="KW-1185">Reference proteome</keyword>
<dbReference type="InterPro" id="IPR050508">
    <property type="entry name" value="Methyltransf_Superfamily"/>
</dbReference>
<evidence type="ECO:0000313" key="3">
    <source>
        <dbReference type="Proteomes" id="UP000032233"/>
    </source>
</evidence>
<dbReference type="AlphaFoldDB" id="A0A0D2GC96"/>
<feature type="domain" description="Methyltransferase" evidence="1">
    <location>
        <begin position="38"/>
        <end position="135"/>
    </location>
</feature>